<dbReference type="Proteomes" id="UP001447842">
    <property type="component" value="Chromosome"/>
</dbReference>
<dbReference type="HAMAP" id="MF_01082">
    <property type="entry name" value="TruD"/>
    <property type="match status" value="1"/>
</dbReference>
<dbReference type="GO" id="GO:0160150">
    <property type="term" value="F:tRNA pseudouridine(13) synthase activity"/>
    <property type="evidence" value="ECO:0007669"/>
    <property type="project" value="UniProtKB-EC"/>
</dbReference>
<evidence type="ECO:0000313" key="6">
    <source>
        <dbReference type="EMBL" id="XAU16276.1"/>
    </source>
</evidence>
<dbReference type="InterPro" id="IPR042214">
    <property type="entry name" value="TruD_catalytic"/>
</dbReference>
<proteinExistence type="inferred from homology"/>
<evidence type="ECO:0000256" key="4">
    <source>
        <dbReference type="HAMAP-Rule" id="MF_01082"/>
    </source>
</evidence>
<reference evidence="6 7" key="1">
    <citation type="submission" date="2024-03" db="EMBL/GenBank/DDBJ databases">
        <title>Sulfurimonas sp. HSL3-1.</title>
        <authorList>
            <person name="Wang S."/>
        </authorList>
    </citation>
    <scope>NUCLEOTIDE SEQUENCE [LARGE SCALE GENOMIC DNA]</scope>
    <source>
        <strain evidence="6 7">HSL3-1</strain>
    </source>
</reference>
<keyword evidence="2 4" id="KW-0819">tRNA processing</keyword>
<dbReference type="InterPro" id="IPR011760">
    <property type="entry name" value="PsdUridine_synth_TruD_insert"/>
</dbReference>
<feature type="active site" description="Nucleophile" evidence="4">
    <location>
        <position position="76"/>
    </location>
</feature>
<evidence type="ECO:0000256" key="2">
    <source>
        <dbReference type="ARBA" id="ARBA00022694"/>
    </source>
</evidence>
<keyword evidence="7" id="KW-1185">Reference proteome</keyword>
<dbReference type="Gene3D" id="3.30.2350.20">
    <property type="entry name" value="TruD, catalytic domain"/>
    <property type="match status" value="1"/>
</dbReference>
<dbReference type="PANTHER" id="PTHR47811">
    <property type="entry name" value="TRNA PSEUDOURIDINE SYNTHASE D"/>
    <property type="match status" value="1"/>
</dbReference>
<gene>
    <name evidence="4 6" type="primary">truD</name>
    <name evidence="6" type="ORF">WCY31_06090</name>
</gene>
<dbReference type="EC" id="5.4.99.27" evidence="4"/>
<evidence type="ECO:0000313" key="7">
    <source>
        <dbReference type="Proteomes" id="UP001447842"/>
    </source>
</evidence>
<dbReference type="PROSITE" id="PS50984">
    <property type="entry name" value="TRUD"/>
    <property type="match status" value="1"/>
</dbReference>
<comment type="function">
    <text evidence="4">Responsible for synthesis of pseudouridine from uracil-13 in transfer RNAs.</text>
</comment>
<evidence type="ECO:0000259" key="5">
    <source>
        <dbReference type="PROSITE" id="PS50984"/>
    </source>
</evidence>
<dbReference type="PANTHER" id="PTHR47811:SF1">
    <property type="entry name" value="TRNA PSEUDOURIDINE SYNTHASE D"/>
    <property type="match status" value="1"/>
</dbReference>
<keyword evidence="3 4" id="KW-0413">Isomerase</keyword>
<dbReference type="EMBL" id="CP147920">
    <property type="protein sequence ID" value="XAU16276.1"/>
    <property type="molecule type" value="Genomic_DNA"/>
</dbReference>
<comment type="catalytic activity">
    <reaction evidence="4">
        <text>uridine(13) in tRNA = pseudouridine(13) in tRNA</text>
        <dbReference type="Rhea" id="RHEA:42540"/>
        <dbReference type="Rhea" id="RHEA-COMP:10105"/>
        <dbReference type="Rhea" id="RHEA-COMP:10106"/>
        <dbReference type="ChEBI" id="CHEBI:65314"/>
        <dbReference type="ChEBI" id="CHEBI:65315"/>
        <dbReference type="EC" id="5.4.99.27"/>
    </reaction>
</comment>
<dbReference type="Pfam" id="PF01142">
    <property type="entry name" value="TruD"/>
    <property type="match status" value="2"/>
</dbReference>
<evidence type="ECO:0000256" key="1">
    <source>
        <dbReference type="ARBA" id="ARBA00007953"/>
    </source>
</evidence>
<dbReference type="RefSeq" id="WP_345971411.1">
    <property type="nucleotide sequence ID" value="NZ_CP147920.1"/>
</dbReference>
<feature type="domain" description="TRUD" evidence="5">
    <location>
        <begin position="151"/>
        <end position="331"/>
    </location>
</feature>
<evidence type="ECO:0000256" key="3">
    <source>
        <dbReference type="ARBA" id="ARBA00023235"/>
    </source>
</evidence>
<dbReference type="NCBIfam" id="NF002154">
    <property type="entry name" value="PRK00984.1-3"/>
    <property type="match status" value="1"/>
</dbReference>
<dbReference type="CDD" id="cd02575">
    <property type="entry name" value="PseudoU_synth_EcTruD"/>
    <property type="match status" value="1"/>
</dbReference>
<dbReference type="InterPro" id="IPR020103">
    <property type="entry name" value="PsdUridine_synth_cat_dom_sf"/>
</dbReference>
<dbReference type="InterPro" id="IPR050170">
    <property type="entry name" value="TruD_pseudoU_synthase"/>
</dbReference>
<name>A0ABZ3HD91_9BACT</name>
<dbReference type="Gene3D" id="3.30.2340.10">
    <property type="entry name" value="TruD, insertion domain"/>
    <property type="match status" value="1"/>
</dbReference>
<organism evidence="6 7">
    <name type="scientific">Sulfurimonas diazotrophicus</name>
    <dbReference type="NCBI Taxonomy" id="3131939"/>
    <lineage>
        <taxon>Bacteria</taxon>
        <taxon>Pseudomonadati</taxon>
        <taxon>Campylobacterota</taxon>
        <taxon>Epsilonproteobacteria</taxon>
        <taxon>Campylobacterales</taxon>
        <taxon>Sulfurimonadaceae</taxon>
        <taxon>Sulfurimonas</taxon>
    </lineage>
</organism>
<dbReference type="SUPFAM" id="SSF55120">
    <property type="entry name" value="Pseudouridine synthase"/>
    <property type="match status" value="1"/>
</dbReference>
<dbReference type="NCBIfam" id="TIGR00094">
    <property type="entry name" value="tRNA_TruD_broad"/>
    <property type="match status" value="1"/>
</dbReference>
<comment type="similarity">
    <text evidence="1 4">Belongs to the pseudouridine synthase TruD family.</text>
</comment>
<sequence>MDRFYYLQHAPIPFVFKQSVRDFVVNEIPLYPFTGNGEHLILHVRKKNLSTWDLISLLAKYLGIKGKEIGYAGLKDKNAMTTQYISLPKKFEKKLEGFSHENVKILEKTYHKNKIHMGHLKGNRFFIRLKKVTPTAAKKIDEALKQIAAYGMPNFFGYQRFGIGGENWKKGEALLRGKIKERNVKLKRLYINAYQSHLFNLWLSRRIEVSTLIGNFDAKEISPLLNIPEDQLQKLAQQPHPYKLIEGDVMMHYPHGRPFEFDGDAEDIERFNERDIVPTGLLVGKRAKRSTGLSRDFEKAYDAVHEIDGQRRYAWVFPEEVEGKYREEEAWYELHFTLPKGSYATVLIEEIAKRKIDNDEEA</sequence>
<dbReference type="InterPro" id="IPR043165">
    <property type="entry name" value="TruD_insert_sf"/>
</dbReference>
<protein>
    <recommendedName>
        <fullName evidence="4">tRNA pseudouridine synthase D</fullName>
        <ecNumber evidence="4">5.4.99.27</ecNumber>
    </recommendedName>
    <alternativeName>
        <fullName evidence="4">tRNA pseudouridine(13) synthase</fullName>
    </alternativeName>
    <alternativeName>
        <fullName evidence="4">tRNA pseudouridylate synthase D</fullName>
    </alternativeName>
    <alternativeName>
        <fullName evidence="4">tRNA-uridine isomerase D</fullName>
    </alternativeName>
</protein>
<accession>A0ABZ3HD91</accession>
<dbReference type="InterPro" id="IPR001656">
    <property type="entry name" value="PsdUridine_synth_TruD"/>
</dbReference>